<dbReference type="Proteomes" id="UP000504628">
    <property type="component" value="Chromosome 12"/>
</dbReference>
<proteinExistence type="predicted"/>
<gene>
    <name evidence="3" type="primary">LOC118497588</name>
</gene>
<evidence type="ECO:0000313" key="2">
    <source>
        <dbReference type="Proteomes" id="UP000504628"/>
    </source>
</evidence>
<name>A0A7E6CN17_9CHIR</name>
<feature type="compositionally biased region" description="Basic and acidic residues" evidence="1">
    <location>
        <begin position="21"/>
        <end position="32"/>
    </location>
</feature>
<sequence length="76" mass="8608">MAHKEIKLTLLNKAAHKGSRKWYEPLDKDRQRPPPAKRANVSPDRGSRDQKSGGRLSSPKPEQQRPEFQGSRGFAT</sequence>
<dbReference type="GeneID" id="118497588"/>
<protein>
    <submittedName>
        <fullName evidence="3">Zinc finger CCCH domain-containing protein 18-like</fullName>
    </submittedName>
</protein>
<dbReference type="RefSeq" id="XP_035868330.1">
    <property type="nucleotide sequence ID" value="XM_036012437.1"/>
</dbReference>
<dbReference type="KEGG" id="pdic:118497588"/>
<accession>A0A7E6CN17</accession>
<dbReference type="OrthoDB" id="10072532at2759"/>
<feature type="region of interest" description="Disordered" evidence="1">
    <location>
        <begin position="1"/>
        <end position="76"/>
    </location>
</feature>
<dbReference type="AlphaFoldDB" id="A0A7E6CN17"/>
<reference evidence="3" key="1">
    <citation type="submission" date="2025-08" db="UniProtKB">
        <authorList>
            <consortium name="RefSeq"/>
        </authorList>
    </citation>
    <scope>IDENTIFICATION</scope>
    <source>
        <tissue evidence="3">Muscle</tissue>
    </source>
</reference>
<dbReference type="InParanoid" id="A0A7E6CN17"/>
<keyword evidence="2" id="KW-1185">Reference proteome</keyword>
<evidence type="ECO:0000256" key="1">
    <source>
        <dbReference type="SAM" id="MobiDB-lite"/>
    </source>
</evidence>
<organism evidence="2 3">
    <name type="scientific">Phyllostomus discolor</name>
    <name type="common">pale spear-nosed bat</name>
    <dbReference type="NCBI Taxonomy" id="89673"/>
    <lineage>
        <taxon>Eukaryota</taxon>
        <taxon>Metazoa</taxon>
        <taxon>Chordata</taxon>
        <taxon>Craniata</taxon>
        <taxon>Vertebrata</taxon>
        <taxon>Euteleostomi</taxon>
        <taxon>Mammalia</taxon>
        <taxon>Eutheria</taxon>
        <taxon>Laurasiatheria</taxon>
        <taxon>Chiroptera</taxon>
        <taxon>Yangochiroptera</taxon>
        <taxon>Phyllostomidae</taxon>
        <taxon>Phyllostominae</taxon>
        <taxon>Phyllostomus</taxon>
    </lineage>
</organism>
<evidence type="ECO:0000313" key="3">
    <source>
        <dbReference type="RefSeq" id="XP_035868330.1"/>
    </source>
</evidence>